<dbReference type="CDD" id="cd00075">
    <property type="entry name" value="HATPase"/>
    <property type="match status" value="1"/>
</dbReference>
<evidence type="ECO:0000259" key="9">
    <source>
        <dbReference type="PROSITE" id="PS50109"/>
    </source>
</evidence>
<dbReference type="EC" id="2.7.13.3" evidence="3"/>
<accession>A0ABT1LDA9</accession>
<evidence type="ECO:0000313" key="12">
    <source>
        <dbReference type="Proteomes" id="UP001205890"/>
    </source>
</evidence>
<name>A0ABT1LDA9_9HYPH</name>
<dbReference type="PRINTS" id="PR00344">
    <property type="entry name" value="BCTRLSENSOR"/>
</dbReference>
<dbReference type="InterPro" id="IPR036890">
    <property type="entry name" value="HATPase_C_sf"/>
</dbReference>
<dbReference type="SUPFAM" id="SSF55874">
    <property type="entry name" value="ATPase domain of HSP90 chaperone/DNA topoisomerase II/histidine kinase"/>
    <property type="match status" value="1"/>
</dbReference>
<dbReference type="Gene3D" id="6.10.340.10">
    <property type="match status" value="1"/>
</dbReference>
<proteinExistence type="predicted"/>
<evidence type="ECO:0000256" key="6">
    <source>
        <dbReference type="ARBA" id="ARBA00022777"/>
    </source>
</evidence>
<dbReference type="PROSITE" id="PS50109">
    <property type="entry name" value="HIS_KIN"/>
    <property type="match status" value="1"/>
</dbReference>
<dbReference type="InterPro" id="IPR036097">
    <property type="entry name" value="HisK_dim/P_sf"/>
</dbReference>
<comment type="catalytic activity">
    <reaction evidence="1">
        <text>ATP + protein L-histidine = ADP + protein N-phospho-L-histidine.</text>
        <dbReference type="EC" id="2.7.13.3"/>
    </reaction>
</comment>
<reference evidence="11 12" key="1">
    <citation type="submission" date="2022-07" db="EMBL/GenBank/DDBJ databases">
        <authorList>
            <person name="Li W.-J."/>
            <person name="Deng Q.-Q."/>
        </authorList>
    </citation>
    <scope>NUCLEOTIDE SEQUENCE [LARGE SCALE GENOMIC DNA]</scope>
    <source>
        <strain evidence="11 12">SYSU M60028</strain>
    </source>
</reference>
<dbReference type="PROSITE" id="PS50885">
    <property type="entry name" value="HAMP"/>
    <property type="match status" value="1"/>
</dbReference>
<dbReference type="SUPFAM" id="SSF158472">
    <property type="entry name" value="HAMP domain-like"/>
    <property type="match status" value="1"/>
</dbReference>
<dbReference type="Proteomes" id="UP001205890">
    <property type="component" value="Unassembled WGS sequence"/>
</dbReference>
<evidence type="ECO:0000256" key="7">
    <source>
        <dbReference type="SAM" id="Coils"/>
    </source>
</evidence>
<dbReference type="PANTHER" id="PTHR43065">
    <property type="entry name" value="SENSOR HISTIDINE KINASE"/>
    <property type="match status" value="1"/>
</dbReference>
<dbReference type="Gene3D" id="1.10.287.130">
    <property type="match status" value="1"/>
</dbReference>
<protein>
    <recommendedName>
        <fullName evidence="3">histidine kinase</fullName>
        <ecNumber evidence="3">2.7.13.3</ecNumber>
    </recommendedName>
</protein>
<dbReference type="SUPFAM" id="SSF47384">
    <property type="entry name" value="Homodimeric domain of signal transducing histidine kinase"/>
    <property type="match status" value="1"/>
</dbReference>
<evidence type="ECO:0000313" key="11">
    <source>
        <dbReference type="EMBL" id="MCP8939479.1"/>
    </source>
</evidence>
<keyword evidence="12" id="KW-1185">Reference proteome</keyword>
<evidence type="ECO:0000256" key="5">
    <source>
        <dbReference type="ARBA" id="ARBA00022679"/>
    </source>
</evidence>
<evidence type="ECO:0000256" key="1">
    <source>
        <dbReference type="ARBA" id="ARBA00000085"/>
    </source>
</evidence>
<feature type="domain" description="HAMP" evidence="10">
    <location>
        <begin position="424"/>
        <end position="477"/>
    </location>
</feature>
<evidence type="ECO:0000256" key="8">
    <source>
        <dbReference type="SAM" id="Phobius"/>
    </source>
</evidence>
<dbReference type="Gene3D" id="3.30.565.10">
    <property type="entry name" value="Histidine kinase-like ATPase, C-terminal domain"/>
    <property type="match status" value="1"/>
</dbReference>
<dbReference type="InterPro" id="IPR004358">
    <property type="entry name" value="Sig_transdc_His_kin-like_C"/>
</dbReference>
<dbReference type="RefSeq" id="WP_254743043.1">
    <property type="nucleotide sequence ID" value="NZ_JANCLU010000012.1"/>
</dbReference>
<evidence type="ECO:0000259" key="10">
    <source>
        <dbReference type="PROSITE" id="PS50885"/>
    </source>
</evidence>
<evidence type="ECO:0000256" key="2">
    <source>
        <dbReference type="ARBA" id="ARBA00004370"/>
    </source>
</evidence>
<organism evidence="11 12">
    <name type="scientific">Alsobacter ponti</name>
    <dbReference type="NCBI Taxonomy" id="2962936"/>
    <lineage>
        <taxon>Bacteria</taxon>
        <taxon>Pseudomonadati</taxon>
        <taxon>Pseudomonadota</taxon>
        <taxon>Alphaproteobacteria</taxon>
        <taxon>Hyphomicrobiales</taxon>
        <taxon>Alsobacteraceae</taxon>
        <taxon>Alsobacter</taxon>
    </lineage>
</organism>
<dbReference type="InterPro" id="IPR005467">
    <property type="entry name" value="His_kinase_dom"/>
</dbReference>
<keyword evidence="6 11" id="KW-0418">Kinase</keyword>
<sequence length="760" mass="82280">MGGIPIAIAAVIAAAAWLLLREADRARNGAVLAGSIYRDLLVATAERDRYVIAPPADRRDTAQRFASQTLRARDDLAALAGVARTPEQAEAVALASQTLEQYTAQMRRLTASTERNDRLVREMAERATVLTGLAEQARMRQHASNADIVTSLTEKDRRLRLIRDIVDKAQELRALVAAARLQAARLAEDGRGGAAANDRERGQAFARSQLRNAVLDLMRALEAAGRKDDAVTLGEHLAGLDAGGAAAETALVEWCERMLKVDDTEQRALHEELAQLLTYSVQANETEQATQNIAIAVLKLGQRTSEALGKRDIEAVIAIVRESDKLASTMASLPISPLIQTEMIDAIGEWRDRLFTTVSGLREQNATLWDMDRSAVELTEGARSLNDMFTGAADRLGATIRTILFVGGSFGLLFGALAGFVVARQITRPLRRVQQSMIRLAEDPASGGVSDSDRKDELGDMARAANFFVHEIVAREGALRDAVDRADAALEELRRTQATLIQAEKMASLGQLVAGVAHEINTPVGVALTTATLVGEEARQFAEEAKGQQLLRSRLIAFTERMSEGARLLTVNLTRAADLVHSFKQVSADQVSGERRAFDLRTWLNELLTSLGPVLRRRSLTVDVDCRPGLTVETYPGALGQVLTNLIVNAAVHGYDDGCGGHVRIAVREPGPGRVAIEVADDGKGIPPERIERIFDPFFTTARHRGNTGLGLHIVYNLVVQTLRGQIEVSSEPGRGTTFRIDIPGTSLAVAPAEAEVEAV</sequence>
<dbReference type="InterPro" id="IPR003594">
    <property type="entry name" value="HATPase_dom"/>
</dbReference>
<dbReference type="EMBL" id="JANCLU010000012">
    <property type="protein sequence ID" value="MCP8939479.1"/>
    <property type="molecule type" value="Genomic_DNA"/>
</dbReference>
<dbReference type="PANTHER" id="PTHR43065:SF47">
    <property type="match status" value="1"/>
</dbReference>
<evidence type="ECO:0000256" key="4">
    <source>
        <dbReference type="ARBA" id="ARBA00022553"/>
    </source>
</evidence>
<keyword evidence="5" id="KW-0808">Transferase</keyword>
<dbReference type="SMART" id="SM00387">
    <property type="entry name" value="HATPase_c"/>
    <property type="match status" value="1"/>
</dbReference>
<keyword evidence="4" id="KW-0597">Phosphoprotein</keyword>
<feature type="coiled-coil region" evidence="7">
    <location>
        <begin position="479"/>
        <end position="506"/>
    </location>
</feature>
<keyword evidence="8" id="KW-1133">Transmembrane helix</keyword>
<dbReference type="GO" id="GO:0016301">
    <property type="term" value="F:kinase activity"/>
    <property type="evidence" value="ECO:0007669"/>
    <property type="project" value="UniProtKB-KW"/>
</dbReference>
<evidence type="ECO:0000256" key="3">
    <source>
        <dbReference type="ARBA" id="ARBA00012438"/>
    </source>
</evidence>
<keyword evidence="8" id="KW-0472">Membrane</keyword>
<feature type="domain" description="Histidine kinase" evidence="9">
    <location>
        <begin position="515"/>
        <end position="747"/>
    </location>
</feature>
<keyword evidence="8" id="KW-0812">Transmembrane</keyword>
<gene>
    <name evidence="11" type="ORF">NK718_13215</name>
</gene>
<keyword evidence="7" id="KW-0175">Coiled coil</keyword>
<comment type="subcellular location">
    <subcellularLocation>
        <location evidence="2">Membrane</location>
    </subcellularLocation>
</comment>
<feature type="transmembrane region" description="Helical" evidence="8">
    <location>
        <begin position="403"/>
        <end position="423"/>
    </location>
</feature>
<dbReference type="Pfam" id="PF00672">
    <property type="entry name" value="HAMP"/>
    <property type="match status" value="1"/>
</dbReference>
<dbReference type="InterPro" id="IPR003660">
    <property type="entry name" value="HAMP_dom"/>
</dbReference>
<dbReference type="Pfam" id="PF02518">
    <property type="entry name" value="HATPase_c"/>
    <property type="match status" value="1"/>
</dbReference>
<comment type="caution">
    <text evidence="11">The sequence shown here is derived from an EMBL/GenBank/DDBJ whole genome shotgun (WGS) entry which is preliminary data.</text>
</comment>